<keyword evidence="3" id="KW-0808">Transferase</keyword>
<dbReference type="GO" id="GO:0016757">
    <property type="term" value="F:glycosyltransferase activity"/>
    <property type="evidence" value="ECO:0007669"/>
    <property type="project" value="InterPro"/>
</dbReference>
<evidence type="ECO:0000313" key="4">
    <source>
        <dbReference type="Proteomes" id="UP000263014"/>
    </source>
</evidence>
<dbReference type="Proteomes" id="UP000263014">
    <property type="component" value="Unassembled WGS sequence"/>
</dbReference>
<evidence type="ECO:0000313" key="3">
    <source>
        <dbReference type="EMBL" id="RGJ02873.1"/>
    </source>
</evidence>
<dbReference type="EMBL" id="QSON01000007">
    <property type="protein sequence ID" value="RGJ02873.1"/>
    <property type="molecule type" value="Genomic_DNA"/>
</dbReference>
<dbReference type="SUPFAM" id="SSF53756">
    <property type="entry name" value="UDP-Glycosyltransferase/glycogen phosphorylase"/>
    <property type="match status" value="2"/>
</dbReference>
<feature type="domain" description="Glycosyl transferase family 1" evidence="1">
    <location>
        <begin position="391"/>
        <end position="546"/>
    </location>
</feature>
<feature type="domain" description="Glycosyl transferase family 1" evidence="1">
    <location>
        <begin position="196"/>
        <end position="341"/>
    </location>
</feature>
<name>A0A374P7X1_9FIRM</name>
<evidence type="ECO:0000259" key="1">
    <source>
        <dbReference type="Pfam" id="PF00534"/>
    </source>
</evidence>
<dbReference type="Gene3D" id="3.40.50.2000">
    <property type="entry name" value="Glycogen Phosphorylase B"/>
    <property type="match status" value="3"/>
</dbReference>
<protein>
    <submittedName>
        <fullName evidence="3">Glycosyltransferase</fullName>
    </submittedName>
</protein>
<comment type="caution">
    <text evidence="3">The sequence shown here is derived from an EMBL/GenBank/DDBJ whole genome shotgun (WGS) entry which is preliminary data.</text>
</comment>
<feature type="domain" description="Glycosyltransferase subfamily 4-like N-terminal" evidence="2">
    <location>
        <begin position="19"/>
        <end position="160"/>
    </location>
</feature>
<organism evidence="3 4">
    <name type="scientific">Hungatella hathewayi</name>
    <dbReference type="NCBI Taxonomy" id="154046"/>
    <lineage>
        <taxon>Bacteria</taxon>
        <taxon>Bacillati</taxon>
        <taxon>Bacillota</taxon>
        <taxon>Clostridia</taxon>
        <taxon>Lachnospirales</taxon>
        <taxon>Lachnospiraceae</taxon>
        <taxon>Hungatella</taxon>
    </lineage>
</organism>
<proteinExistence type="predicted"/>
<sequence>MDMKRVLVLASVASMIDQFNIPNIKLLQEMGYQVDVACNFIEGSSCTDEKIKMLLGTLNDLHVNWYQIDFARNITNIRRNVKAFKQVKRLLKDKHYIFIHCHSPIGGVIGRIAGKITKTKLVYTAHGFHFYKGAPIKNWLLYYPVEKLCSYFTDVLICINKEDYELAKKKMKAKKIEYVPGIGIDLKKFEAGTETNNKRAELRIPDKKIWVLSVGELIPRKNHETLIRAVADFEDVFLTIAGKGDLFDYYQQIIKELKVEDRVKLLGFRTDISELCKSADIFAFPSLQEGLPLALMEAMACGKPVLCSNIGCNTELIEGEKGGYLFDPNSIDDIEKALSKIKLRNLADMGAINASVIGKSDLSEVMKGSRKQHSEISGKGYEELEKLVSRFELRASIGTGNEAILLLSVGELNKNKNHEVVIKMMADTSALNNLHYAIAGKGYLEQSLVNLAKDLQVNDRVHLLGFCSNVRQWYRTADLFVFPSFREGLSVSLMEAMACGLPCIVSNIRGNSDLIDKNGGLLFNPKSSDDLKKSITEILKYSHCRKNELRKYNQDKIRVFGLENVTVHMKRIYDELVN</sequence>
<gene>
    <name evidence="3" type="ORF">DXD79_17165</name>
</gene>
<evidence type="ECO:0000259" key="2">
    <source>
        <dbReference type="Pfam" id="PF13477"/>
    </source>
</evidence>
<dbReference type="PANTHER" id="PTHR12526">
    <property type="entry name" value="GLYCOSYLTRANSFERASE"/>
    <property type="match status" value="1"/>
</dbReference>
<dbReference type="InterPro" id="IPR028098">
    <property type="entry name" value="Glyco_trans_4-like_N"/>
</dbReference>
<dbReference type="InterPro" id="IPR001296">
    <property type="entry name" value="Glyco_trans_1"/>
</dbReference>
<dbReference type="CDD" id="cd03808">
    <property type="entry name" value="GT4_CapM-like"/>
    <property type="match status" value="1"/>
</dbReference>
<dbReference type="Pfam" id="PF13477">
    <property type="entry name" value="Glyco_trans_4_2"/>
    <property type="match status" value="1"/>
</dbReference>
<dbReference type="Pfam" id="PF00534">
    <property type="entry name" value="Glycos_transf_1"/>
    <property type="match status" value="2"/>
</dbReference>
<accession>A0A374P7X1</accession>
<reference evidence="3 4" key="1">
    <citation type="submission" date="2018-08" db="EMBL/GenBank/DDBJ databases">
        <title>A genome reference for cultivated species of the human gut microbiota.</title>
        <authorList>
            <person name="Zou Y."/>
            <person name="Xue W."/>
            <person name="Luo G."/>
        </authorList>
    </citation>
    <scope>NUCLEOTIDE SEQUENCE [LARGE SCALE GENOMIC DNA]</scope>
    <source>
        <strain evidence="3 4">TM09-12</strain>
    </source>
</reference>
<dbReference type="AlphaFoldDB" id="A0A374P7X1"/>